<evidence type="ECO:0000313" key="6">
    <source>
        <dbReference type="Proteomes" id="UP000265541"/>
    </source>
</evidence>
<dbReference type="OrthoDB" id="8479357at2"/>
<evidence type="ECO:0000313" key="5">
    <source>
        <dbReference type="EMBL" id="RIP33418.1"/>
    </source>
</evidence>
<evidence type="ECO:0000256" key="1">
    <source>
        <dbReference type="ARBA" id="ARBA00009437"/>
    </source>
</evidence>
<dbReference type="EMBL" id="QYJN01000005">
    <property type="protein sequence ID" value="RIP33418.1"/>
    <property type="molecule type" value="Genomic_DNA"/>
</dbReference>
<dbReference type="GO" id="GO:0003700">
    <property type="term" value="F:DNA-binding transcription factor activity"/>
    <property type="evidence" value="ECO:0007669"/>
    <property type="project" value="InterPro"/>
</dbReference>
<dbReference type="GO" id="GO:0000976">
    <property type="term" value="F:transcription cis-regulatory region binding"/>
    <property type="evidence" value="ECO:0007669"/>
    <property type="project" value="TreeGrafter"/>
</dbReference>
<reference evidence="5 6" key="1">
    <citation type="journal article" date="2016" name="Front. Microbiol.">
        <title>Comprehensive Phylogenetic Analysis of Bovine Non-aureus Staphylococci Species Based on Whole-Genome Sequencing.</title>
        <authorList>
            <person name="Naushad S."/>
            <person name="Barkema H.W."/>
            <person name="Luby C."/>
            <person name="Condas L.A."/>
            <person name="Nobrega D.B."/>
            <person name="Carson D.A."/>
            <person name="De Buck J."/>
        </authorList>
    </citation>
    <scope>NUCLEOTIDE SEQUENCE [LARGE SCALE GENOMIC DNA]</scope>
    <source>
        <strain evidence="5 6">SNUC 4781</strain>
    </source>
</reference>
<comment type="caution">
    <text evidence="5">The sequence shown here is derived from an EMBL/GenBank/DDBJ whole genome shotgun (WGS) entry which is preliminary data.</text>
</comment>
<dbReference type="PANTHER" id="PTHR30126">
    <property type="entry name" value="HTH-TYPE TRANSCRIPTIONAL REGULATOR"/>
    <property type="match status" value="1"/>
</dbReference>
<feature type="domain" description="HTH lysR-type" evidence="4">
    <location>
        <begin position="1"/>
        <end position="58"/>
    </location>
</feature>
<name>A0A3A0W0J3_STAGA</name>
<dbReference type="PANTHER" id="PTHR30126:SF93">
    <property type="entry name" value="HTH LYSR-TYPE DOMAIN-CONTAINING PROTEIN"/>
    <property type="match status" value="1"/>
</dbReference>
<dbReference type="PROSITE" id="PS50931">
    <property type="entry name" value="HTH_LYSR"/>
    <property type="match status" value="1"/>
</dbReference>
<keyword evidence="3" id="KW-0804">Transcription</keyword>
<keyword evidence="2" id="KW-0805">Transcription regulation</keyword>
<evidence type="ECO:0000256" key="2">
    <source>
        <dbReference type="ARBA" id="ARBA00023015"/>
    </source>
</evidence>
<dbReference type="Gene3D" id="1.10.10.10">
    <property type="entry name" value="Winged helix-like DNA-binding domain superfamily/Winged helix DNA-binding domain"/>
    <property type="match status" value="1"/>
</dbReference>
<dbReference type="Pfam" id="PF00126">
    <property type="entry name" value="HTH_1"/>
    <property type="match status" value="1"/>
</dbReference>
<evidence type="ECO:0000256" key="3">
    <source>
        <dbReference type="ARBA" id="ARBA00023163"/>
    </source>
</evidence>
<gene>
    <name evidence="5" type="ORF">BUZ14_09910</name>
</gene>
<accession>A0A3A0W0J3</accession>
<sequence>MKINDLVIYIKVYETNSMNKAAQSLGYAQSNISQRIQFLENYFNQTFFIRGRSGINPTKNGDIFYEYSKTIINETDKLNNMFVSRKKSILCSELLFNVMYKKKSLNELSEANIKLVNSSYINIESTRNNYDEILTFNKLNTKYYKLTTISSMNVGMYKSNMVQDDTELPLLVNTDIKCPLREISLNLKTIPQIVELDSLDAIINIVKNGEGMALLPKESVLDLPLVNTLKQIKAVPFYKYNHLSNM</sequence>
<dbReference type="InterPro" id="IPR036390">
    <property type="entry name" value="WH_DNA-bd_sf"/>
</dbReference>
<evidence type="ECO:0000259" key="4">
    <source>
        <dbReference type="PROSITE" id="PS50931"/>
    </source>
</evidence>
<protein>
    <submittedName>
        <fullName evidence="5">LysR family transcriptional regulator</fullName>
    </submittedName>
</protein>
<comment type="similarity">
    <text evidence="1">Belongs to the LysR transcriptional regulatory family.</text>
</comment>
<dbReference type="InterPro" id="IPR000847">
    <property type="entry name" value="LysR_HTH_N"/>
</dbReference>
<dbReference type="SUPFAM" id="SSF46785">
    <property type="entry name" value="Winged helix' DNA-binding domain"/>
    <property type="match status" value="1"/>
</dbReference>
<dbReference type="RefSeq" id="WP_119485749.1">
    <property type="nucleotide sequence ID" value="NZ_QYJN01000005.1"/>
</dbReference>
<dbReference type="AlphaFoldDB" id="A0A3A0W0J3"/>
<proteinExistence type="inferred from homology"/>
<organism evidence="5 6">
    <name type="scientific">Staphylococcus gallinarum</name>
    <dbReference type="NCBI Taxonomy" id="1293"/>
    <lineage>
        <taxon>Bacteria</taxon>
        <taxon>Bacillati</taxon>
        <taxon>Bacillota</taxon>
        <taxon>Bacilli</taxon>
        <taxon>Bacillales</taxon>
        <taxon>Staphylococcaceae</taxon>
        <taxon>Staphylococcus</taxon>
    </lineage>
</organism>
<dbReference type="Proteomes" id="UP000265541">
    <property type="component" value="Unassembled WGS sequence"/>
</dbReference>
<dbReference type="InterPro" id="IPR036388">
    <property type="entry name" value="WH-like_DNA-bd_sf"/>
</dbReference>